<dbReference type="GO" id="GO:0004725">
    <property type="term" value="F:protein tyrosine phosphatase activity"/>
    <property type="evidence" value="ECO:0007669"/>
    <property type="project" value="UniProtKB-EC"/>
</dbReference>
<dbReference type="PANTHER" id="PTHR39181:SF1">
    <property type="entry name" value="TYROSINE-PROTEIN PHOSPHATASE YWQE"/>
    <property type="match status" value="1"/>
</dbReference>
<evidence type="ECO:0000313" key="6">
    <source>
        <dbReference type="EMBL" id="ENZ03160.1"/>
    </source>
</evidence>
<keyword evidence="7" id="KW-1185">Reference proteome</keyword>
<sequence length="260" mass="30147">MIDIHSHILPEIDDGSKSIEDTLEMLRNAEREGTTDIVATPHYCIGYGEETYSNVKNMVKELNEILKNEHIDINVHYGQEVYYSERLLEDLKEGVIGTINGGRYLLIEFNMRDFEEELFDIMYELKIKGIIPIVAHPERYSYIQRHPSLIKRFVEEGCLFQLNSGSIEGLHGKEAKKCAELLISKKIYSFIGSDAHNNKNRKTGIRKGIYEADKIFKGYEDIFIENGEKLLRDEEVVFEGELIEKKKRKKKSGIFSLFMK</sequence>
<evidence type="ECO:0000256" key="3">
    <source>
        <dbReference type="ARBA" id="ARBA00022801"/>
    </source>
</evidence>
<dbReference type="Gene3D" id="3.20.20.140">
    <property type="entry name" value="Metal-dependent hydrolases"/>
    <property type="match status" value="1"/>
</dbReference>
<dbReference type="EMBL" id="AGYT01000007">
    <property type="protein sequence ID" value="ENZ03160.1"/>
    <property type="molecule type" value="Genomic_DNA"/>
</dbReference>
<protein>
    <recommendedName>
        <fullName evidence="2">protein-tyrosine-phosphatase</fullName>
        <ecNumber evidence="2">3.1.3.48</ecNumber>
    </recommendedName>
</protein>
<dbReference type="InterPro" id="IPR016195">
    <property type="entry name" value="Pol/histidinol_Pase-like"/>
</dbReference>
<dbReference type="PATRIC" id="fig|999411.4.peg.331"/>
<proteinExistence type="inferred from homology"/>
<dbReference type="AlphaFoldDB" id="N9WJW1"/>
<evidence type="ECO:0000256" key="4">
    <source>
        <dbReference type="ARBA" id="ARBA00022912"/>
    </source>
</evidence>
<dbReference type="GO" id="GO:0030145">
    <property type="term" value="F:manganese ion binding"/>
    <property type="evidence" value="ECO:0007669"/>
    <property type="project" value="InterPro"/>
</dbReference>
<evidence type="ECO:0000256" key="2">
    <source>
        <dbReference type="ARBA" id="ARBA00013064"/>
    </source>
</evidence>
<organism evidence="6 7">
    <name type="scientific">Clostridium thermobutyricum</name>
    <dbReference type="NCBI Taxonomy" id="29372"/>
    <lineage>
        <taxon>Bacteria</taxon>
        <taxon>Bacillati</taxon>
        <taxon>Bacillota</taxon>
        <taxon>Clostridia</taxon>
        <taxon>Eubacteriales</taxon>
        <taxon>Clostridiaceae</taxon>
        <taxon>Clostridium</taxon>
    </lineage>
</organism>
<dbReference type="PIRSF" id="PIRSF016557">
    <property type="entry name" value="Caps_synth_CpsB"/>
    <property type="match status" value="1"/>
</dbReference>
<dbReference type="Proteomes" id="UP000013097">
    <property type="component" value="Unassembled WGS sequence"/>
</dbReference>
<comment type="catalytic activity">
    <reaction evidence="5">
        <text>O-phospho-L-tyrosyl-[protein] + H2O = L-tyrosyl-[protein] + phosphate</text>
        <dbReference type="Rhea" id="RHEA:10684"/>
        <dbReference type="Rhea" id="RHEA-COMP:10136"/>
        <dbReference type="Rhea" id="RHEA-COMP:20101"/>
        <dbReference type="ChEBI" id="CHEBI:15377"/>
        <dbReference type="ChEBI" id="CHEBI:43474"/>
        <dbReference type="ChEBI" id="CHEBI:46858"/>
        <dbReference type="ChEBI" id="CHEBI:61978"/>
        <dbReference type="EC" id="3.1.3.48"/>
    </reaction>
</comment>
<dbReference type="PANTHER" id="PTHR39181">
    <property type="entry name" value="TYROSINE-PROTEIN PHOSPHATASE YWQE"/>
    <property type="match status" value="1"/>
</dbReference>
<dbReference type="Pfam" id="PF19567">
    <property type="entry name" value="CpsB_CapC"/>
    <property type="match status" value="1"/>
</dbReference>
<dbReference type="HOGENOM" id="CLU_085966_1_0_9"/>
<evidence type="ECO:0000313" key="7">
    <source>
        <dbReference type="Proteomes" id="UP000013097"/>
    </source>
</evidence>
<dbReference type="eggNOG" id="COG4464">
    <property type="taxonomic scope" value="Bacteria"/>
</dbReference>
<dbReference type="EC" id="3.1.3.48" evidence="2"/>
<keyword evidence="4" id="KW-0904">Protein phosphatase</keyword>
<accession>N9WJW1</accession>
<dbReference type="InterPro" id="IPR016667">
    <property type="entry name" value="Caps_polysacc_synth_CpsB/CapC"/>
</dbReference>
<dbReference type="RefSeq" id="WP_002596850.1">
    <property type="nucleotide sequence ID" value="NZ_KB850956.1"/>
</dbReference>
<evidence type="ECO:0000256" key="1">
    <source>
        <dbReference type="ARBA" id="ARBA00005750"/>
    </source>
</evidence>
<name>N9WJW1_9CLOT</name>
<comment type="caution">
    <text evidence="6">The sequence shown here is derived from an EMBL/GenBank/DDBJ whole genome shotgun (WGS) entry which is preliminary data.</text>
</comment>
<dbReference type="SUPFAM" id="SSF89550">
    <property type="entry name" value="PHP domain-like"/>
    <property type="match status" value="1"/>
</dbReference>
<evidence type="ECO:0000256" key="5">
    <source>
        <dbReference type="ARBA" id="ARBA00051722"/>
    </source>
</evidence>
<reference evidence="6 7" key="1">
    <citation type="submission" date="2013-01" db="EMBL/GenBank/DDBJ databases">
        <title>The Genome Sequence of Clostridium colicanis 209318.</title>
        <authorList>
            <consortium name="The Broad Institute Genome Sequencing Platform"/>
            <person name="Earl A."/>
            <person name="Ward D."/>
            <person name="Feldgarden M."/>
            <person name="Gevers D."/>
            <person name="Courvalin P."/>
            <person name="Lambert T."/>
            <person name="Walker B."/>
            <person name="Young S.K."/>
            <person name="Zeng Q."/>
            <person name="Gargeya S."/>
            <person name="Fitzgerald M."/>
            <person name="Haas B."/>
            <person name="Abouelleil A."/>
            <person name="Alvarado L."/>
            <person name="Arachchi H.M."/>
            <person name="Berlin A.M."/>
            <person name="Chapman S.B."/>
            <person name="Dewar J."/>
            <person name="Goldberg J."/>
            <person name="Griggs A."/>
            <person name="Gujja S."/>
            <person name="Hansen M."/>
            <person name="Howarth C."/>
            <person name="Imamovic A."/>
            <person name="Larimer J."/>
            <person name="McCowan C."/>
            <person name="Murphy C."/>
            <person name="Neiman D."/>
            <person name="Pearson M."/>
            <person name="Priest M."/>
            <person name="Roberts A."/>
            <person name="Saif S."/>
            <person name="Shea T."/>
            <person name="Sisk P."/>
            <person name="Sykes S."/>
            <person name="Wortman J."/>
            <person name="Nusbaum C."/>
            <person name="Birren B."/>
        </authorList>
    </citation>
    <scope>NUCLEOTIDE SEQUENCE [LARGE SCALE GENOMIC DNA]</scope>
    <source>
        <strain evidence="6 7">209318</strain>
    </source>
</reference>
<keyword evidence="3" id="KW-0378">Hydrolase</keyword>
<comment type="similarity">
    <text evidence="1">Belongs to the metallo-dependent hydrolases superfamily. CpsB/CapC family.</text>
</comment>
<gene>
    <name evidence="6" type="ORF">HMPREF1092_00346</name>
</gene>